<dbReference type="RefSeq" id="WP_076528366.1">
    <property type="nucleotide sequence ID" value="NZ_CP067140.1"/>
</dbReference>
<reference evidence="3 5" key="2">
    <citation type="submission" date="2021-01" db="EMBL/GenBank/DDBJ databases">
        <title>Biogeographic distribution of Paracoccus.</title>
        <authorList>
            <person name="Hollensteiner J."/>
            <person name="Leineberger J."/>
            <person name="Brinkhoff T."/>
            <person name="Daniel R."/>
        </authorList>
    </citation>
    <scope>NUCLEOTIDE SEQUENCE [LARGE SCALE GENOMIC DNA]</scope>
    <source>
        <strain evidence="3 5">DSM 18447</strain>
    </source>
</reference>
<keyword evidence="5" id="KW-1185">Reference proteome</keyword>
<accession>A0AA45W7W1</accession>
<dbReference type="Proteomes" id="UP000186216">
    <property type="component" value="Unassembled WGS sequence"/>
</dbReference>
<dbReference type="Proteomes" id="UP001215549">
    <property type="component" value="Chromosome"/>
</dbReference>
<dbReference type="EMBL" id="CP067140">
    <property type="protein sequence ID" value="WCR04799.1"/>
    <property type="molecule type" value="Genomic_DNA"/>
</dbReference>
<evidence type="ECO:0000313" key="3">
    <source>
        <dbReference type="EMBL" id="WCR04799.1"/>
    </source>
</evidence>
<evidence type="ECO:0000259" key="1">
    <source>
        <dbReference type="Pfam" id="PF06527"/>
    </source>
</evidence>
<feature type="domain" description="TniQ" evidence="1">
    <location>
        <begin position="10"/>
        <end position="144"/>
    </location>
</feature>
<evidence type="ECO:0000313" key="5">
    <source>
        <dbReference type="Proteomes" id="UP001215549"/>
    </source>
</evidence>
<evidence type="ECO:0000313" key="4">
    <source>
        <dbReference type="Proteomes" id="UP000186216"/>
    </source>
</evidence>
<protein>
    <submittedName>
        <fullName evidence="3">TniQ family protein</fullName>
    </submittedName>
    <submittedName>
        <fullName evidence="2">TniQ protein</fullName>
    </submittedName>
</protein>
<evidence type="ECO:0000313" key="2">
    <source>
        <dbReference type="EMBL" id="SIT12752.1"/>
    </source>
</evidence>
<name>A0AA45W7W1_9RHOB</name>
<sequence>MARLFPLLPFKVDETHWSWAARMAAFHIRGSVNTFLRDLGLDPFLVSLGQPDEVTRLCNLAGQEPETVLRNTPIQHIRRVYRLGDQTLIDSLCPPRDLRFCPACLAEDDAAACAVGQDTSIHRRERLIWRMKPIRICPVHALSLIRRDRPEGSEETGVFGGSVPETTPMLKDIAVNTEPCPKSPLQSYIAGRIGGRSGPAWLDDQPLEQAIRATKLLGTALAFEPYTFIDDLSNKERDAASALGWRFTSRGEHGIRRAFRLLQARGAPKGLMTRRSIQNSFGNLLDDAHYPGGHAPIRRLLKEHIARLFTAK</sequence>
<dbReference type="AlphaFoldDB" id="A0AA45W7W1"/>
<gene>
    <name evidence="3" type="ORF">JHX88_08845</name>
    <name evidence="2" type="ORF">SAMN05421772_1228</name>
</gene>
<dbReference type="EMBL" id="FTOU01000022">
    <property type="protein sequence ID" value="SIT12752.1"/>
    <property type="molecule type" value="Genomic_DNA"/>
</dbReference>
<dbReference type="Pfam" id="PF06527">
    <property type="entry name" value="TniQ"/>
    <property type="match status" value="1"/>
</dbReference>
<reference evidence="2 4" key="1">
    <citation type="submission" date="2017-01" db="EMBL/GenBank/DDBJ databases">
        <authorList>
            <person name="Varghese N."/>
            <person name="Submissions S."/>
        </authorList>
    </citation>
    <scope>NUCLEOTIDE SEQUENCE [LARGE SCALE GENOMIC DNA]</scope>
    <source>
        <strain evidence="2 4">DSM 18447</strain>
    </source>
</reference>
<dbReference type="InterPro" id="IPR009492">
    <property type="entry name" value="TniQ"/>
</dbReference>
<organism evidence="2 4">
    <name type="scientific">Paracoccus saliphilus</name>
    <dbReference type="NCBI Taxonomy" id="405559"/>
    <lineage>
        <taxon>Bacteria</taxon>
        <taxon>Pseudomonadati</taxon>
        <taxon>Pseudomonadota</taxon>
        <taxon>Alphaproteobacteria</taxon>
        <taxon>Rhodobacterales</taxon>
        <taxon>Paracoccaceae</taxon>
        <taxon>Paracoccus</taxon>
    </lineage>
</organism>
<proteinExistence type="predicted"/>